<dbReference type="Pfam" id="PF01532">
    <property type="entry name" value="Glyco_hydro_47"/>
    <property type="match status" value="2"/>
</dbReference>
<dbReference type="Proteomes" id="UP001296104">
    <property type="component" value="Unassembled WGS sequence"/>
</dbReference>
<dbReference type="FunFam" id="1.50.10.10:FF:000047">
    <property type="entry name" value="Mannosyl-oligosaccharide alpha-1,2-mannosidase"/>
    <property type="match status" value="1"/>
</dbReference>
<dbReference type="GO" id="GO:0005509">
    <property type="term" value="F:calcium ion binding"/>
    <property type="evidence" value="ECO:0007669"/>
    <property type="project" value="InterPro"/>
</dbReference>
<comment type="cofactor">
    <cofactor evidence="1 12">
        <name>Ca(2+)</name>
        <dbReference type="ChEBI" id="CHEBI:29108"/>
    </cofactor>
</comment>
<dbReference type="GO" id="GO:0004571">
    <property type="term" value="F:mannosyl-oligosaccharide 1,2-alpha-mannosidase activity"/>
    <property type="evidence" value="ECO:0007669"/>
    <property type="project" value="UniProtKB-EC"/>
</dbReference>
<dbReference type="PANTHER" id="PTHR11742">
    <property type="entry name" value="MANNOSYL-OLIGOSACCHARIDE ALPHA-1,2-MANNOSIDASE-RELATED"/>
    <property type="match status" value="1"/>
</dbReference>
<keyword evidence="7" id="KW-0325">Glycoprotein</keyword>
<comment type="similarity">
    <text evidence="3 14">Belongs to the glycosyl hydrolase 47 family.</text>
</comment>
<comment type="catalytic activity">
    <reaction evidence="9">
        <text>N(4)-(alpha-D-Man-(1-&gt;2)-alpha-D-Man-(1-&gt;2)-alpha-D-Man-(1-&gt;3)-[alpha-D-Man-(1-&gt;3)-[alpha-D-Man-(1-&gt;2)-alpha-D-Man-(1-&gt;6)]-alpha-D-Man-(1-&gt;6)]-beta-D-Man-(1-&gt;4)-beta-D-GlcNAc-(1-&gt;4)-beta-D-GlcNAc)-L-asparaginyl-[protein] (N-glucan mannose isomer 8A1,2,3B1,3) + 3 H2O = N(4)-(alpha-D-Man-(1-&gt;3)-[alpha-D-Man-(1-&gt;3)-[alpha-D-Man-(1-&gt;6)]-alpha-D-Man-(1-&gt;6)]-beta-D-Man-(1-&gt;4)-beta-D-GlcNAc-(1-&gt;4)-beta-D-GlcNAc)-L-asparaginyl-[protein] (N-glucan mannose isomer 5A1,2) + 3 beta-D-mannose</text>
        <dbReference type="Rhea" id="RHEA:56028"/>
        <dbReference type="Rhea" id="RHEA-COMP:14358"/>
        <dbReference type="Rhea" id="RHEA-COMP:14367"/>
        <dbReference type="ChEBI" id="CHEBI:15377"/>
        <dbReference type="ChEBI" id="CHEBI:28563"/>
        <dbReference type="ChEBI" id="CHEBI:59087"/>
        <dbReference type="ChEBI" id="CHEBI:60628"/>
        <dbReference type="EC" id="3.2.1.113"/>
    </reaction>
</comment>
<dbReference type="PRINTS" id="PR00747">
    <property type="entry name" value="GLYHDRLASE47"/>
</dbReference>
<evidence type="ECO:0000256" key="9">
    <source>
        <dbReference type="ARBA" id="ARBA00047669"/>
    </source>
</evidence>
<keyword evidence="16" id="KW-1185">Reference proteome</keyword>
<name>A0AAI9EBI1_9PEZI</name>
<evidence type="ECO:0000256" key="14">
    <source>
        <dbReference type="RuleBase" id="RU361193"/>
    </source>
</evidence>
<evidence type="ECO:0000256" key="3">
    <source>
        <dbReference type="ARBA" id="ARBA00007658"/>
    </source>
</evidence>
<evidence type="ECO:0000256" key="11">
    <source>
        <dbReference type="PIRSR" id="PIRSR601382-1"/>
    </source>
</evidence>
<feature type="disulfide bond" evidence="13">
    <location>
        <begin position="289"/>
        <end position="318"/>
    </location>
</feature>
<dbReference type="EC" id="3.2.1.-" evidence="14"/>
<protein>
    <recommendedName>
        <fullName evidence="14">alpha-1,2-Mannosidase</fullName>
        <ecNumber evidence="14">3.2.1.-</ecNumber>
    </recommendedName>
</protein>
<evidence type="ECO:0000256" key="1">
    <source>
        <dbReference type="ARBA" id="ARBA00001913"/>
    </source>
</evidence>
<comment type="pathway">
    <text evidence="2">Protein modification; protein glycosylation.</text>
</comment>
<evidence type="ECO:0000256" key="13">
    <source>
        <dbReference type="PIRSR" id="PIRSR601382-3"/>
    </source>
</evidence>
<keyword evidence="6 13" id="KW-1015">Disulfide bond</keyword>
<reference evidence="15" key="1">
    <citation type="submission" date="2023-11" db="EMBL/GenBank/DDBJ databases">
        <authorList>
            <person name="Alioto T."/>
            <person name="Alioto T."/>
            <person name="Gomez Garrido J."/>
        </authorList>
    </citation>
    <scope>NUCLEOTIDE SEQUENCE</scope>
</reference>
<feature type="active site" description="Proton donor" evidence="11">
    <location>
        <position position="78"/>
    </location>
</feature>
<keyword evidence="12" id="KW-0479">Metal-binding</keyword>
<keyword evidence="4" id="KW-0732">Signal</keyword>
<dbReference type="GO" id="GO:0005975">
    <property type="term" value="P:carbohydrate metabolic process"/>
    <property type="evidence" value="ECO:0007669"/>
    <property type="project" value="InterPro"/>
</dbReference>
<comment type="catalytic activity">
    <reaction evidence="10">
        <text>N(4)-(alpha-D-Man-(1-&gt;2)-alpha-D-Man-(1-&gt;2)-alpha-D-Man-(1-&gt;3)-[alpha-D-Man-(1-&gt;2)-alpha-D-Man-(1-&gt;3)-[alpha-D-Man-(1-&gt;2)-alpha-D-Man-(1-&gt;6)]-alpha-D-Man-(1-&gt;6)]-beta-D-Man-(1-&gt;4)-beta-D-GlcNAc-(1-&gt;4)-beta-D-GlcNAc)-L-asparaginyl-[protein] (N-glucan mannose isomer 9A1,2,3B1,2,3) + 4 H2O = N(4)-(alpha-D-Man-(1-&gt;3)-[alpha-D-Man-(1-&gt;3)-[alpha-D-Man-(1-&gt;6)]-alpha-D-Man-(1-&gt;6)]-beta-D-Man-(1-&gt;4)-beta-D-GlcNAc-(1-&gt;4)-beta-D-GlcNAc)-L-asparaginyl-[protein] (N-glucan mannose isomer 5A1,2) + 4 beta-D-mannose</text>
        <dbReference type="Rhea" id="RHEA:56008"/>
        <dbReference type="Rhea" id="RHEA-COMP:14356"/>
        <dbReference type="Rhea" id="RHEA-COMP:14367"/>
        <dbReference type="ChEBI" id="CHEBI:15377"/>
        <dbReference type="ChEBI" id="CHEBI:28563"/>
        <dbReference type="ChEBI" id="CHEBI:59087"/>
        <dbReference type="ChEBI" id="CHEBI:139493"/>
        <dbReference type="EC" id="3.2.1.113"/>
    </reaction>
</comment>
<keyword evidence="8 14" id="KW-0326">Glycosidase</keyword>
<dbReference type="SUPFAM" id="SSF48225">
    <property type="entry name" value="Seven-hairpin glycosidases"/>
    <property type="match status" value="1"/>
</dbReference>
<accession>A0AAI9EBI1</accession>
<evidence type="ECO:0000256" key="10">
    <source>
        <dbReference type="ARBA" id="ARBA00048605"/>
    </source>
</evidence>
<dbReference type="AlphaFoldDB" id="A0AAI9EBI1"/>
<evidence type="ECO:0000256" key="12">
    <source>
        <dbReference type="PIRSR" id="PIRSR601382-2"/>
    </source>
</evidence>
<evidence type="ECO:0000256" key="7">
    <source>
        <dbReference type="ARBA" id="ARBA00023180"/>
    </source>
</evidence>
<evidence type="ECO:0000313" key="15">
    <source>
        <dbReference type="EMBL" id="CAK4031956.1"/>
    </source>
</evidence>
<feature type="active site" evidence="11">
    <location>
        <position position="224"/>
    </location>
</feature>
<gene>
    <name evidence="15" type="ORF">LECACI_7A007114</name>
</gene>
<evidence type="ECO:0000313" key="16">
    <source>
        <dbReference type="Proteomes" id="UP001296104"/>
    </source>
</evidence>
<comment type="caution">
    <text evidence="15">The sequence shown here is derived from an EMBL/GenBank/DDBJ whole genome shotgun (WGS) entry which is preliminary data.</text>
</comment>
<feature type="active site" description="Proton donor" evidence="11">
    <location>
        <position position="332"/>
    </location>
</feature>
<dbReference type="EMBL" id="CAVMBE010000055">
    <property type="protein sequence ID" value="CAK4031956.1"/>
    <property type="molecule type" value="Genomic_DNA"/>
</dbReference>
<evidence type="ECO:0000256" key="4">
    <source>
        <dbReference type="ARBA" id="ARBA00022729"/>
    </source>
</evidence>
<feature type="binding site" evidence="12">
    <location>
        <position position="421"/>
    </location>
    <ligand>
        <name>Ca(2+)</name>
        <dbReference type="ChEBI" id="CHEBI:29108"/>
    </ligand>
</feature>
<dbReference type="GO" id="GO:0016020">
    <property type="term" value="C:membrane"/>
    <property type="evidence" value="ECO:0007669"/>
    <property type="project" value="InterPro"/>
</dbReference>
<evidence type="ECO:0000256" key="8">
    <source>
        <dbReference type="ARBA" id="ARBA00023295"/>
    </source>
</evidence>
<feature type="active site" evidence="11">
    <location>
        <position position="366"/>
    </location>
</feature>
<evidence type="ECO:0000256" key="5">
    <source>
        <dbReference type="ARBA" id="ARBA00022801"/>
    </source>
</evidence>
<dbReference type="InterPro" id="IPR036026">
    <property type="entry name" value="Seven-hairpin_glycosidases"/>
</dbReference>
<dbReference type="Gene3D" id="1.50.10.10">
    <property type="match status" value="2"/>
</dbReference>
<keyword evidence="5 14" id="KW-0378">Hydrolase</keyword>
<keyword evidence="12" id="KW-0106">Calcium</keyword>
<dbReference type="PANTHER" id="PTHR11742:SF101">
    <property type="entry name" value="MANNOSYL-OLIGOSACCHARIDE ALPHA-1,2-MANNOSIDASE 1B"/>
    <property type="match status" value="1"/>
</dbReference>
<evidence type="ECO:0000256" key="2">
    <source>
        <dbReference type="ARBA" id="ARBA00004922"/>
    </source>
</evidence>
<organism evidence="15 16">
    <name type="scientific">Lecanosticta acicola</name>
    <dbReference type="NCBI Taxonomy" id="111012"/>
    <lineage>
        <taxon>Eukaryota</taxon>
        <taxon>Fungi</taxon>
        <taxon>Dikarya</taxon>
        <taxon>Ascomycota</taxon>
        <taxon>Pezizomycotina</taxon>
        <taxon>Dothideomycetes</taxon>
        <taxon>Dothideomycetidae</taxon>
        <taxon>Mycosphaerellales</taxon>
        <taxon>Mycosphaerellaceae</taxon>
        <taxon>Lecanosticta</taxon>
    </lineage>
</organism>
<sequence>MFQFSWDGYYKYAFPNDELLPVNNSFSNSRNGWGASAADALSTAIVMGNKEVVNQIINYVPKIDWCVSYQDEQVSLFETTIRYVAGLLSAYDLLSGPAENLAQDPSKVPILLAQARNLANNLTFAFDTPTGIPYNTLYLSNHSNDGSDTNGLATIGTLVLEWTHLSDLTGDESYGQMTQRAQSYLLNPHPQPFAEPFPGLLGTDVSIANGSFLDNVGGWNGGDDSFYEYLIKMYVYDSSRFSTYKDRWVAAADSTIEYLASHPSTRPDLTYLAAFEGRQLDFSSGHLACFDGGNFILGGLVLQEQRYVDFGLQLVNSCENTYNQTLTQIGPESFGWNASEVPANQTAFYRRAGFYITSGAYVLRPEVIESFYYAYRATGSRIYQDESFWFAEVLKYSYLIHAPEHVWQVNFRGRNQYVFNTEAHPLRVAGEPI</sequence>
<dbReference type="GO" id="GO:0005783">
    <property type="term" value="C:endoplasmic reticulum"/>
    <property type="evidence" value="ECO:0007669"/>
    <property type="project" value="TreeGrafter"/>
</dbReference>
<dbReference type="InterPro" id="IPR012341">
    <property type="entry name" value="6hp_glycosidase-like_sf"/>
</dbReference>
<dbReference type="GO" id="GO:0036503">
    <property type="term" value="P:ERAD pathway"/>
    <property type="evidence" value="ECO:0007669"/>
    <property type="project" value="UniProtKB-ARBA"/>
</dbReference>
<dbReference type="InterPro" id="IPR050749">
    <property type="entry name" value="Glycosyl_Hydrolase_47"/>
</dbReference>
<evidence type="ECO:0000256" key="6">
    <source>
        <dbReference type="ARBA" id="ARBA00023157"/>
    </source>
</evidence>
<dbReference type="InterPro" id="IPR001382">
    <property type="entry name" value="Glyco_hydro_47"/>
</dbReference>
<proteinExistence type="inferred from homology"/>